<evidence type="ECO:0000256" key="2">
    <source>
        <dbReference type="SAM" id="Phobius"/>
    </source>
</evidence>
<feature type="region of interest" description="Disordered" evidence="1">
    <location>
        <begin position="1"/>
        <end position="117"/>
    </location>
</feature>
<reference evidence="3 4" key="1">
    <citation type="journal article" date="2019" name="Nat. Microbiol.">
        <title>Mediterranean grassland soil C-N compound turnover is dependent on rainfall and depth, and is mediated by genomically divergent microorganisms.</title>
        <authorList>
            <person name="Diamond S."/>
            <person name="Andeer P.F."/>
            <person name="Li Z."/>
            <person name="Crits-Christoph A."/>
            <person name="Burstein D."/>
            <person name="Anantharaman K."/>
            <person name="Lane K.R."/>
            <person name="Thomas B.C."/>
            <person name="Pan C."/>
            <person name="Northen T.R."/>
            <person name="Banfield J.F."/>
        </authorList>
    </citation>
    <scope>NUCLEOTIDE SEQUENCE [LARGE SCALE GENOMIC DNA]</scope>
    <source>
        <strain evidence="3">WS_3</strain>
    </source>
</reference>
<dbReference type="Proteomes" id="UP000320184">
    <property type="component" value="Unassembled WGS sequence"/>
</dbReference>
<accession>A0A538SEJ4</accession>
<feature type="transmembrane region" description="Helical" evidence="2">
    <location>
        <begin position="137"/>
        <end position="155"/>
    </location>
</feature>
<name>A0A538SEJ4_UNCEI</name>
<keyword evidence="2" id="KW-0812">Transmembrane</keyword>
<organism evidence="3 4">
    <name type="scientific">Eiseniibacteriota bacterium</name>
    <dbReference type="NCBI Taxonomy" id="2212470"/>
    <lineage>
        <taxon>Bacteria</taxon>
        <taxon>Candidatus Eiseniibacteriota</taxon>
    </lineage>
</organism>
<keyword evidence="2" id="KW-1133">Transmembrane helix</keyword>
<dbReference type="EMBL" id="VBOT01000115">
    <property type="protein sequence ID" value="TMQ49789.1"/>
    <property type="molecule type" value="Genomic_DNA"/>
</dbReference>
<sequence>MATPAPDIPEEDDPSAPPSREAERADWLVEPDQGSEAELRRVAGQVPPPGMPPLSQRLASLRRDETINEGFLERPAPETEHDVAPEDPGAAQPTGSVPVPPPGRAAQIDPGSATMAARKSEPWWRSWMIRLRRDRRVQLALGGAVLLALGIWSFWPRPYEGVSIGRIRREPQRFDGRVVAVSGRVGETFPVGGGYAFYLHQGRDTIVVFTRSRVPTFRQRVQIVGSVSTGFLEGVPHAAIFEAAK</sequence>
<evidence type="ECO:0000256" key="1">
    <source>
        <dbReference type="SAM" id="MobiDB-lite"/>
    </source>
</evidence>
<proteinExistence type="predicted"/>
<gene>
    <name evidence="3" type="ORF">E6K73_09220</name>
</gene>
<evidence type="ECO:0000313" key="3">
    <source>
        <dbReference type="EMBL" id="TMQ49789.1"/>
    </source>
</evidence>
<protein>
    <submittedName>
        <fullName evidence="3">Uncharacterized protein</fullName>
    </submittedName>
</protein>
<evidence type="ECO:0000313" key="4">
    <source>
        <dbReference type="Proteomes" id="UP000320184"/>
    </source>
</evidence>
<dbReference type="AlphaFoldDB" id="A0A538SEJ4"/>
<feature type="compositionally biased region" description="Basic and acidic residues" evidence="1">
    <location>
        <begin position="61"/>
        <end position="84"/>
    </location>
</feature>
<comment type="caution">
    <text evidence="3">The sequence shown here is derived from an EMBL/GenBank/DDBJ whole genome shotgun (WGS) entry which is preliminary data.</text>
</comment>
<keyword evidence="2" id="KW-0472">Membrane</keyword>